<protein>
    <submittedName>
        <fullName evidence="2">Uncharacterized protein</fullName>
    </submittedName>
</protein>
<feature type="region of interest" description="Disordered" evidence="1">
    <location>
        <begin position="378"/>
        <end position="402"/>
    </location>
</feature>
<dbReference type="InParanoid" id="A0A2K3DYR1"/>
<organism evidence="2 3">
    <name type="scientific">Chlamydomonas reinhardtii</name>
    <name type="common">Chlamydomonas smithii</name>
    <dbReference type="NCBI Taxonomy" id="3055"/>
    <lineage>
        <taxon>Eukaryota</taxon>
        <taxon>Viridiplantae</taxon>
        <taxon>Chlorophyta</taxon>
        <taxon>core chlorophytes</taxon>
        <taxon>Chlorophyceae</taxon>
        <taxon>CS clade</taxon>
        <taxon>Chlamydomonadales</taxon>
        <taxon>Chlamydomonadaceae</taxon>
        <taxon>Chlamydomonas</taxon>
    </lineage>
</organism>
<evidence type="ECO:0000256" key="1">
    <source>
        <dbReference type="SAM" id="MobiDB-lite"/>
    </source>
</evidence>
<evidence type="ECO:0000313" key="2">
    <source>
        <dbReference type="EMBL" id="PNW85665.1"/>
    </source>
</evidence>
<dbReference type="AlphaFoldDB" id="A0A2K3DYR1"/>
<sequence>MLRTRVVMERGGGQWSEGAGAHFWLGTCHAFSSSRGLSGRGPGRGGPHRPHHAPPPDQKACTLGRRPDIFNGDAARILGQQPQTAQQQLPDQPARAPAARSPAAVLPATPAPAATHGLASASAAASTLVLTPSSADPASAAALWCDQLRRLHRTATATQRRLDGLLRDLDTLELGTGPELRAAERLGKVLATYLSFAFPGAMEPPEEPGTSLARPGMSSSSSTTGSSSSSSSSGSGSSRDSSSKGWAFHGAHRASGREQQQPVAPESSVGHLRSLLARVEAAAAQLADIGRRHEAGAYAPLRRFYFSPDEPLQAISLRSEQYRRQLEGAAVACGPDSPEVANLVEEVAAALSSHTVAAFLELELEGLGEVQGQARGEAAAADTVAGTDASSGDAGDAAEDSGGGSLERLAVAAAADYYSLQELRQELEVVGRSAEAAGVPVGQLLRLADLER</sequence>
<name>A0A2K3DYR1_CHLRE</name>
<feature type="region of interest" description="Disordered" evidence="1">
    <location>
        <begin position="201"/>
        <end position="269"/>
    </location>
</feature>
<dbReference type="GeneID" id="5718776"/>
<feature type="compositionally biased region" description="Low complexity" evidence="1">
    <location>
        <begin position="218"/>
        <end position="240"/>
    </location>
</feature>
<reference evidence="2 3" key="1">
    <citation type="journal article" date="2007" name="Science">
        <title>The Chlamydomonas genome reveals the evolution of key animal and plant functions.</title>
        <authorList>
            <person name="Merchant S.S."/>
            <person name="Prochnik S.E."/>
            <person name="Vallon O."/>
            <person name="Harris E.H."/>
            <person name="Karpowicz S.J."/>
            <person name="Witman G.B."/>
            <person name="Terry A."/>
            <person name="Salamov A."/>
            <person name="Fritz-Laylin L.K."/>
            <person name="Marechal-Drouard L."/>
            <person name="Marshall W.F."/>
            <person name="Qu L.H."/>
            <person name="Nelson D.R."/>
            <person name="Sanderfoot A.A."/>
            <person name="Spalding M.H."/>
            <person name="Kapitonov V.V."/>
            <person name="Ren Q."/>
            <person name="Ferris P."/>
            <person name="Lindquist E."/>
            <person name="Shapiro H."/>
            <person name="Lucas S.M."/>
            <person name="Grimwood J."/>
            <person name="Schmutz J."/>
            <person name="Cardol P."/>
            <person name="Cerutti H."/>
            <person name="Chanfreau G."/>
            <person name="Chen C.L."/>
            <person name="Cognat V."/>
            <person name="Croft M.T."/>
            <person name="Dent R."/>
            <person name="Dutcher S."/>
            <person name="Fernandez E."/>
            <person name="Fukuzawa H."/>
            <person name="Gonzalez-Ballester D."/>
            <person name="Gonzalez-Halphen D."/>
            <person name="Hallmann A."/>
            <person name="Hanikenne M."/>
            <person name="Hippler M."/>
            <person name="Inwood W."/>
            <person name="Jabbari K."/>
            <person name="Kalanon M."/>
            <person name="Kuras R."/>
            <person name="Lefebvre P.A."/>
            <person name="Lemaire S.D."/>
            <person name="Lobanov A.V."/>
            <person name="Lohr M."/>
            <person name="Manuell A."/>
            <person name="Meier I."/>
            <person name="Mets L."/>
            <person name="Mittag M."/>
            <person name="Mittelmeier T."/>
            <person name="Moroney J.V."/>
            <person name="Moseley J."/>
            <person name="Napoli C."/>
            <person name="Nedelcu A.M."/>
            <person name="Niyogi K."/>
            <person name="Novoselov S.V."/>
            <person name="Paulsen I.T."/>
            <person name="Pazour G."/>
            <person name="Purton S."/>
            <person name="Ral J.P."/>
            <person name="Riano-Pachon D.M."/>
            <person name="Riekhof W."/>
            <person name="Rymarquis L."/>
            <person name="Schroda M."/>
            <person name="Stern D."/>
            <person name="Umen J."/>
            <person name="Willows R."/>
            <person name="Wilson N."/>
            <person name="Zimmer S.L."/>
            <person name="Allmer J."/>
            <person name="Balk J."/>
            <person name="Bisova K."/>
            <person name="Chen C.J."/>
            <person name="Elias M."/>
            <person name="Gendler K."/>
            <person name="Hauser C."/>
            <person name="Lamb M.R."/>
            <person name="Ledford H."/>
            <person name="Long J.C."/>
            <person name="Minagawa J."/>
            <person name="Page M.D."/>
            <person name="Pan J."/>
            <person name="Pootakham W."/>
            <person name="Roje S."/>
            <person name="Rose A."/>
            <person name="Stahlberg E."/>
            <person name="Terauchi A.M."/>
            <person name="Yang P."/>
            <person name="Ball S."/>
            <person name="Bowler C."/>
            <person name="Dieckmann C.L."/>
            <person name="Gladyshev V.N."/>
            <person name="Green P."/>
            <person name="Jorgensen R."/>
            <person name="Mayfield S."/>
            <person name="Mueller-Roeber B."/>
            <person name="Rajamani S."/>
            <person name="Sayre R.T."/>
            <person name="Brokstein P."/>
            <person name="Dubchak I."/>
            <person name="Goodstein D."/>
            <person name="Hornick L."/>
            <person name="Huang Y.W."/>
            <person name="Jhaveri J."/>
            <person name="Luo Y."/>
            <person name="Martinez D."/>
            <person name="Ngau W.C."/>
            <person name="Otillar B."/>
            <person name="Poliakov A."/>
            <person name="Porter A."/>
            <person name="Szajkowski L."/>
            <person name="Werner G."/>
            <person name="Zhou K."/>
            <person name="Grigoriev I.V."/>
            <person name="Rokhsar D.S."/>
            <person name="Grossman A.R."/>
        </authorList>
    </citation>
    <scope>NUCLEOTIDE SEQUENCE [LARGE SCALE GENOMIC DNA]</scope>
    <source>
        <strain evidence="3">CC-503</strain>
    </source>
</reference>
<dbReference type="RefSeq" id="XP_042926394.1">
    <property type="nucleotide sequence ID" value="XM_043061265.1"/>
</dbReference>
<dbReference type="Gramene" id="PNW85665">
    <property type="protein sequence ID" value="PNW85665"/>
    <property type="gene ID" value="CHLRE_03g197200v5"/>
</dbReference>
<feature type="compositionally biased region" description="Low complexity" evidence="1">
    <location>
        <begin position="378"/>
        <end position="395"/>
    </location>
</feature>
<gene>
    <name evidence="2" type="ORF">CHLRE_03g197200v5</name>
</gene>
<keyword evidence="3" id="KW-1185">Reference proteome</keyword>
<dbReference type="KEGG" id="cre:CHLRE_03g197200v5"/>
<dbReference type="OrthoDB" id="552026at2759"/>
<dbReference type="EMBL" id="CM008964">
    <property type="protein sequence ID" value="PNW85665.1"/>
    <property type="molecule type" value="Genomic_DNA"/>
</dbReference>
<proteinExistence type="predicted"/>
<feature type="region of interest" description="Disordered" evidence="1">
    <location>
        <begin position="34"/>
        <end position="60"/>
    </location>
</feature>
<accession>A0A2K3DYR1</accession>
<dbReference type="Proteomes" id="UP000006906">
    <property type="component" value="Chromosome 3"/>
</dbReference>
<feature type="region of interest" description="Disordered" evidence="1">
    <location>
        <begin position="81"/>
        <end position="110"/>
    </location>
</feature>
<evidence type="ECO:0000313" key="3">
    <source>
        <dbReference type="Proteomes" id="UP000006906"/>
    </source>
</evidence>